<keyword evidence="2" id="KW-0812">Transmembrane</keyword>
<organism evidence="3 4">
    <name type="scientific">Cinara cedri</name>
    <dbReference type="NCBI Taxonomy" id="506608"/>
    <lineage>
        <taxon>Eukaryota</taxon>
        <taxon>Metazoa</taxon>
        <taxon>Ecdysozoa</taxon>
        <taxon>Arthropoda</taxon>
        <taxon>Hexapoda</taxon>
        <taxon>Insecta</taxon>
        <taxon>Pterygota</taxon>
        <taxon>Neoptera</taxon>
        <taxon>Paraneoptera</taxon>
        <taxon>Hemiptera</taxon>
        <taxon>Sternorrhyncha</taxon>
        <taxon>Aphidomorpha</taxon>
        <taxon>Aphidoidea</taxon>
        <taxon>Aphididae</taxon>
        <taxon>Lachninae</taxon>
        <taxon>Cinara</taxon>
    </lineage>
</organism>
<dbReference type="EMBL" id="CABPRJ010000502">
    <property type="protein sequence ID" value="VVC29951.1"/>
    <property type="molecule type" value="Genomic_DNA"/>
</dbReference>
<feature type="region of interest" description="Disordered" evidence="1">
    <location>
        <begin position="45"/>
        <end position="85"/>
    </location>
</feature>
<evidence type="ECO:0000256" key="1">
    <source>
        <dbReference type="SAM" id="MobiDB-lite"/>
    </source>
</evidence>
<reference evidence="3 4" key="1">
    <citation type="submission" date="2019-08" db="EMBL/GenBank/DDBJ databases">
        <authorList>
            <person name="Alioto T."/>
            <person name="Alioto T."/>
            <person name="Gomez Garrido J."/>
        </authorList>
    </citation>
    <scope>NUCLEOTIDE SEQUENCE [LARGE SCALE GENOMIC DNA]</scope>
</reference>
<keyword evidence="2" id="KW-1133">Transmembrane helix</keyword>
<protein>
    <submittedName>
        <fullName evidence="3">Uncharacterized protein</fullName>
    </submittedName>
</protein>
<accession>A0A5E4MEP3</accession>
<evidence type="ECO:0000313" key="3">
    <source>
        <dbReference type="EMBL" id="VVC29951.1"/>
    </source>
</evidence>
<proteinExistence type="predicted"/>
<dbReference type="AlphaFoldDB" id="A0A5E4MEP3"/>
<evidence type="ECO:0000313" key="4">
    <source>
        <dbReference type="Proteomes" id="UP000325440"/>
    </source>
</evidence>
<sequence length="157" mass="17761">MRHSGAVGGVEERGYRRTSCNHGLLARSSSDSDLAVVAGGYPGSLDVEAYEEEEEEEDDDEDDSGDEEDDDDDCMGGAEHGIQEQLPYPGFVPLSMKYLDQKSRPRNWCLAMITNPYPFHRKLKIHFFFFFLIMSVVYSIASVSRLQQKCINTFEAF</sequence>
<feature type="transmembrane region" description="Helical" evidence="2">
    <location>
        <begin position="125"/>
        <end position="143"/>
    </location>
</feature>
<evidence type="ECO:0000256" key="2">
    <source>
        <dbReference type="SAM" id="Phobius"/>
    </source>
</evidence>
<keyword evidence="4" id="KW-1185">Reference proteome</keyword>
<keyword evidence="2" id="KW-0472">Membrane</keyword>
<gene>
    <name evidence="3" type="ORF">CINCED_3A003857</name>
</gene>
<dbReference type="Proteomes" id="UP000325440">
    <property type="component" value="Unassembled WGS sequence"/>
</dbReference>
<name>A0A5E4MEP3_9HEMI</name>
<dbReference type="OrthoDB" id="8195947at2759"/>
<feature type="compositionally biased region" description="Acidic residues" evidence="1">
    <location>
        <begin position="48"/>
        <end position="74"/>
    </location>
</feature>